<protein>
    <submittedName>
        <fullName evidence="2">Acyl-CoA--6-aminopenicillanic acid acyltransferase</fullName>
    </submittedName>
</protein>
<sequence length="399" mass="43363">MTDIAPFPLVEVRGTPSERGCMYGEQARERVRLSASLYEEQLRRLGFSSEDVSRLVTIFLPNIKAWAPDLVEEMEGIAAGAAVDLTSVVLVNARTEVLQLARREKGVGDDEPDGCTGAVILPEATRDGALIHGQNWDWKAECADTSVVLRILRDDGPDVLTFTEAGGLARSGFNSAGITVTANYLESDRDYRDIGIPLPFIRRRALEAQHFALALRVVAITPKSGSNNMMVSTAEGYAVDLECAPDEAFPIYPRNGMIVHANHWQSQVALSKLRETGLASVPDSLYRDHRVEKLLSARSGDIVADDLKNALFDDFAAPFCVCRAPMKKEGGNLSATVAMIVCEPAKGMMEIAPLPAINRAFTRYDLRMDEALLARLSSTGGLANGAAVKHGEKRWSASS</sequence>
<gene>
    <name evidence="2" type="ORF">G6N74_17685</name>
</gene>
<dbReference type="GO" id="GO:0016746">
    <property type="term" value="F:acyltransferase activity"/>
    <property type="evidence" value="ECO:0007669"/>
    <property type="project" value="UniProtKB-KW"/>
</dbReference>
<reference evidence="2 3" key="1">
    <citation type="submission" date="2020-02" db="EMBL/GenBank/DDBJ databases">
        <title>Genome sequence of the type strain CGMCC 1.15528 of Mesorhizobium zhangyense.</title>
        <authorList>
            <person name="Gao J."/>
            <person name="Sun J."/>
        </authorList>
    </citation>
    <scope>NUCLEOTIDE SEQUENCE [LARGE SCALE GENOMIC DNA]</scope>
    <source>
        <strain evidence="2 3">CGMCC 1.15528</strain>
    </source>
</reference>
<dbReference type="Proteomes" id="UP000481252">
    <property type="component" value="Unassembled WGS sequence"/>
</dbReference>
<keyword evidence="2" id="KW-0808">Transferase</keyword>
<dbReference type="Pfam" id="PF03417">
    <property type="entry name" value="AAT"/>
    <property type="match status" value="1"/>
</dbReference>
<comment type="caution">
    <text evidence="2">The sequence shown here is derived from an EMBL/GenBank/DDBJ whole genome shotgun (WGS) entry which is preliminary data.</text>
</comment>
<dbReference type="InterPro" id="IPR005079">
    <property type="entry name" value="Peptidase_C45_hydrolase"/>
</dbReference>
<dbReference type="EMBL" id="JAAKZG010000007">
    <property type="protein sequence ID" value="NGN42904.1"/>
    <property type="molecule type" value="Genomic_DNA"/>
</dbReference>
<name>A0A7C9V8B7_9HYPH</name>
<dbReference type="InterPro" id="IPR047801">
    <property type="entry name" value="Peptidase_C45"/>
</dbReference>
<feature type="domain" description="Peptidase C45 hydrolase" evidence="1">
    <location>
        <begin position="127"/>
        <end position="351"/>
    </location>
</feature>
<dbReference type="PANTHER" id="PTHR34180">
    <property type="entry name" value="PEPTIDASE C45"/>
    <property type="match status" value="1"/>
</dbReference>
<dbReference type="Gene3D" id="1.10.10.2120">
    <property type="match status" value="1"/>
</dbReference>
<organism evidence="2 3">
    <name type="scientific">Mesorhizobium zhangyense</name>
    <dbReference type="NCBI Taxonomy" id="1776730"/>
    <lineage>
        <taxon>Bacteria</taxon>
        <taxon>Pseudomonadati</taxon>
        <taxon>Pseudomonadota</taxon>
        <taxon>Alphaproteobacteria</taxon>
        <taxon>Hyphomicrobiales</taxon>
        <taxon>Phyllobacteriaceae</taxon>
        <taxon>Mesorhizobium</taxon>
    </lineage>
</organism>
<evidence type="ECO:0000313" key="2">
    <source>
        <dbReference type="EMBL" id="NGN42904.1"/>
    </source>
</evidence>
<evidence type="ECO:0000259" key="1">
    <source>
        <dbReference type="Pfam" id="PF03417"/>
    </source>
</evidence>
<dbReference type="InterPro" id="IPR047794">
    <property type="entry name" value="C45_proenzyme-like"/>
</dbReference>
<proteinExistence type="predicted"/>
<evidence type="ECO:0000313" key="3">
    <source>
        <dbReference type="Proteomes" id="UP000481252"/>
    </source>
</evidence>
<dbReference type="RefSeq" id="WP_165119274.1">
    <property type="nucleotide sequence ID" value="NZ_JAAKZG010000007.1"/>
</dbReference>
<keyword evidence="2" id="KW-0012">Acyltransferase</keyword>
<dbReference type="NCBIfam" id="NF040521">
    <property type="entry name" value="C45_proenzyme"/>
    <property type="match status" value="1"/>
</dbReference>
<dbReference type="AlphaFoldDB" id="A0A7C9V8B7"/>
<keyword evidence="3" id="KW-1185">Reference proteome</keyword>
<accession>A0A7C9V8B7</accession>
<dbReference type="Gene3D" id="3.60.60.10">
    <property type="entry name" value="Penicillin V Acylase, Chain A"/>
    <property type="match status" value="1"/>
</dbReference>
<dbReference type="PANTHER" id="PTHR34180:SF1">
    <property type="entry name" value="BETA-ALANYL-DOPAMINE_CARCININE HYDROLASE"/>
    <property type="match status" value="1"/>
</dbReference>